<name>A0A1H7Q5D4_OLID1</name>
<dbReference type="STRING" id="407022.SAMN05661044_02471"/>
<dbReference type="RefSeq" id="WP_093324556.1">
    <property type="nucleotide sequence ID" value="NZ_FOAF01000002.1"/>
</dbReference>
<evidence type="ECO:0000256" key="1">
    <source>
        <dbReference type="SAM" id="SignalP"/>
    </source>
</evidence>
<dbReference type="Gene3D" id="2.40.160.60">
    <property type="entry name" value="Outer membrane protein transport protein (OMPP1/FadL/TodX)"/>
    <property type="match status" value="1"/>
</dbReference>
<protein>
    <recommendedName>
        <fullName evidence="4">PorV/PorQ family protein</fullName>
    </recommendedName>
</protein>
<sequence>MLLKLITLLLFFSSSLFAQVNPVARFSGMGNTGTALRGAAALSSNPAGITTLEKPQAGLYYQEHLLNTDISTQGGLFALPTRYGVFGMHLSSYGITGTYGDLKLGATYARPFGRCFSTSLTLNYHQLRIDKYGGSEAYSVDIGIQYLITTYWLIGAHWANLGRTAYDRTVNAIIPTHLRVGTSYNVHTNLLVTADFEQIWNTKGVDARSGLEYRPITWLSFRGGLSIRDLKRFCGFGVFYNNLLLDMATVIHPRLGLSPQMFLAYAF</sequence>
<proteinExistence type="predicted"/>
<dbReference type="SUPFAM" id="SSF56935">
    <property type="entry name" value="Porins"/>
    <property type="match status" value="1"/>
</dbReference>
<dbReference type="AlphaFoldDB" id="A0A1H7Q5D4"/>
<gene>
    <name evidence="2" type="ORF">SAMN05661044_02471</name>
</gene>
<evidence type="ECO:0000313" key="3">
    <source>
        <dbReference type="Proteomes" id="UP000199421"/>
    </source>
</evidence>
<dbReference type="OrthoDB" id="748007at2"/>
<feature type="chain" id="PRO_5011674498" description="PorV/PorQ family protein" evidence="1">
    <location>
        <begin position="19"/>
        <end position="267"/>
    </location>
</feature>
<keyword evidence="3" id="KW-1185">Reference proteome</keyword>
<dbReference type="EMBL" id="FOAF01000002">
    <property type="protein sequence ID" value="SEL43203.1"/>
    <property type="molecule type" value="Genomic_DNA"/>
</dbReference>
<evidence type="ECO:0000313" key="2">
    <source>
        <dbReference type="EMBL" id="SEL43203.1"/>
    </source>
</evidence>
<accession>A0A1H7Q5D4</accession>
<reference evidence="3" key="1">
    <citation type="submission" date="2016-10" db="EMBL/GenBank/DDBJ databases">
        <authorList>
            <person name="Varghese N."/>
            <person name="Submissions S."/>
        </authorList>
    </citation>
    <scope>NUCLEOTIDE SEQUENCE [LARGE SCALE GENOMIC DNA]</scope>
    <source>
        <strain evidence="3">DSM 18733</strain>
    </source>
</reference>
<keyword evidence="1" id="KW-0732">Signal</keyword>
<evidence type="ECO:0008006" key="4">
    <source>
        <dbReference type="Google" id="ProtNLM"/>
    </source>
</evidence>
<feature type="signal peptide" evidence="1">
    <location>
        <begin position="1"/>
        <end position="18"/>
    </location>
</feature>
<organism evidence="2 3">
    <name type="scientific">Olivibacter domesticus</name>
    <name type="common">Pseudosphingobacterium domesticum</name>
    <dbReference type="NCBI Taxonomy" id="407022"/>
    <lineage>
        <taxon>Bacteria</taxon>
        <taxon>Pseudomonadati</taxon>
        <taxon>Bacteroidota</taxon>
        <taxon>Sphingobacteriia</taxon>
        <taxon>Sphingobacteriales</taxon>
        <taxon>Sphingobacteriaceae</taxon>
        <taxon>Olivibacter</taxon>
    </lineage>
</organism>
<dbReference type="Proteomes" id="UP000199421">
    <property type="component" value="Unassembled WGS sequence"/>
</dbReference>